<keyword evidence="1" id="KW-0812">Transmembrane</keyword>
<proteinExistence type="predicted"/>
<organism evidence="3 4">
    <name type="scientific">Helicobacter enhydrae</name>
    <dbReference type="NCBI Taxonomy" id="222136"/>
    <lineage>
        <taxon>Bacteria</taxon>
        <taxon>Pseudomonadati</taxon>
        <taxon>Campylobacterota</taxon>
        <taxon>Epsilonproteobacteria</taxon>
        <taxon>Campylobacterales</taxon>
        <taxon>Helicobacteraceae</taxon>
        <taxon>Helicobacter</taxon>
    </lineage>
</organism>
<feature type="transmembrane region" description="Helical" evidence="1">
    <location>
        <begin position="42"/>
        <end position="64"/>
    </location>
</feature>
<reference evidence="4" key="1">
    <citation type="submission" date="2016-07" db="EMBL/GenBank/DDBJ databases">
        <authorList>
            <person name="Florea S."/>
            <person name="Webb J.S."/>
            <person name="Jaromczyk J."/>
            <person name="Schardl C.L."/>
        </authorList>
    </citation>
    <scope>NUCLEOTIDE SEQUENCE [LARGE SCALE GENOMIC DNA]</scope>
    <source>
        <strain evidence="4">MIT 01-6242</strain>
    </source>
</reference>
<dbReference type="EMBL" id="CP016503">
    <property type="protein sequence ID" value="ANV97808.1"/>
    <property type="molecule type" value="Genomic_DNA"/>
</dbReference>
<dbReference type="InterPro" id="IPR032816">
    <property type="entry name" value="VTT_dom"/>
</dbReference>
<feature type="transmembrane region" description="Helical" evidence="1">
    <location>
        <begin position="126"/>
        <end position="154"/>
    </location>
</feature>
<evidence type="ECO:0000313" key="4">
    <source>
        <dbReference type="Proteomes" id="UP000092884"/>
    </source>
</evidence>
<gene>
    <name evidence="3" type="ORF">BBW65_02865</name>
</gene>
<keyword evidence="4" id="KW-1185">Reference proteome</keyword>
<feature type="transmembrane region" description="Helical" evidence="1">
    <location>
        <begin position="94"/>
        <end position="114"/>
    </location>
</feature>
<dbReference type="InterPro" id="IPR051311">
    <property type="entry name" value="DedA_domain"/>
</dbReference>
<dbReference type="PANTHER" id="PTHR42709:SF2">
    <property type="entry name" value="INNER MEMBRANE PROTEIN YOHD"/>
    <property type="match status" value="1"/>
</dbReference>
<dbReference type="RefSeq" id="WP_066339448.1">
    <property type="nucleotide sequence ID" value="NZ_CP016503.1"/>
</dbReference>
<protein>
    <recommendedName>
        <fullName evidence="2">VTT domain-containing protein</fullName>
    </recommendedName>
</protein>
<dbReference type="Pfam" id="PF09335">
    <property type="entry name" value="VTT_dom"/>
    <property type="match status" value="1"/>
</dbReference>
<evidence type="ECO:0000313" key="3">
    <source>
        <dbReference type="EMBL" id="ANV97808.1"/>
    </source>
</evidence>
<evidence type="ECO:0000259" key="2">
    <source>
        <dbReference type="Pfam" id="PF09335"/>
    </source>
</evidence>
<dbReference type="KEGG" id="het:BBW65_02865"/>
<keyword evidence="1" id="KW-0472">Membrane</keyword>
<keyword evidence="1" id="KW-1133">Transmembrane helix</keyword>
<dbReference type="STRING" id="222136.BBW65_02865"/>
<evidence type="ECO:0000256" key="1">
    <source>
        <dbReference type="SAM" id="Phobius"/>
    </source>
</evidence>
<feature type="transmembrane region" description="Helical" evidence="1">
    <location>
        <begin position="12"/>
        <end position="35"/>
    </location>
</feature>
<accession>A0A1B1U4Y2</accession>
<dbReference type="GO" id="GO:0005886">
    <property type="term" value="C:plasma membrane"/>
    <property type="evidence" value="ECO:0007669"/>
    <property type="project" value="TreeGrafter"/>
</dbReference>
<feature type="transmembrane region" description="Helical" evidence="1">
    <location>
        <begin position="160"/>
        <end position="179"/>
    </location>
</feature>
<dbReference type="AlphaFoldDB" id="A0A1B1U4Y2"/>
<feature type="domain" description="VTT" evidence="2">
    <location>
        <begin position="33"/>
        <end position="144"/>
    </location>
</feature>
<sequence>MQDTLSNLETYGYILLFFSTFGGGIIPLICASVLAGIGKLDLFLCIVVAICGNFVGSLLLVYLARFQKKEFGAYFHKHRRKIAIAHIWLKRYGIWLFFINKFIYGFKTILPLAVGLSKYPIKVFGFFNLLAAILWAVCIGMLGYFTSHFIINLFEEWQEYSYLFPVLFVVVVLAIYQILKIKTKKLHSKNQSRKN</sequence>
<dbReference type="PANTHER" id="PTHR42709">
    <property type="entry name" value="ALKALINE PHOSPHATASE LIKE PROTEIN"/>
    <property type="match status" value="1"/>
</dbReference>
<dbReference type="Proteomes" id="UP000092884">
    <property type="component" value="Chromosome"/>
</dbReference>
<name>A0A1B1U4Y2_9HELI</name>
<dbReference type="OrthoDB" id="5372697at2"/>